<accession>A0ABT1P1M5</accession>
<dbReference type="Gene3D" id="1.10.10.10">
    <property type="entry name" value="Winged helix-like DNA-binding domain superfamily/Winged helix DNA-binding domain"/>
    <property type="match status" value="1"/>
</dbReference>
<proteinExistence type="predicted"/>
<keyword evidence="3" id="KW-0804">Transcription</keyword>
<keyword evidence="2" id="KW-0238">DNA-binding</keyword>
<reference evidence="5" key="1">
    <citation type="thesis" date="2020" institute="Technische Universitat Dresden" country="Dresden, Germany">
        <title>The Agarolytic System of Microbulbifer elongatus PORT2, Isolated from Batu Karas, Pangandaran West Java Indonesia.</title>
        <authorList>
            <person name="Anggraeni S.R."/>
        </authorList>
    </citation>
    <scope>NUCLEOTIDE SEQUENCE</scope>
    <source>
        <strain evidence="5">PORT2</strain>
    </source>
</reference>
<gene>
    <name evidence="5" type="ORF">HXX02_11255</name>
</gene>
<evidence type="ECO:0000259" key="4">
    <source>
        <dbReference type="PROSITE" id="PS50043"/>
    </source>
</evidence>
<dbReference type="InterPro" id="IPR036388">
    <property type="entry name" value="WH-like_DNA-bd_sf"/>
</dbReference>
<comment type="caution">
    <text evidence="5">The sequence shown here is derived from an EMBL/GenBank/DDBJ whole genome shotgun (WGS) entry which is preliminary data.</text>
</comment>
<name>A0ABT1P1M5_9GAMM</name>
<evidence type="ECO:0000256" key="2">
    <source>
        <dbReference type="ARBA" id="ARBA00023125"/>
    </source>
</evidence>
<dbReference type="EMBL" id="JACASI010000031">
    <property type="protein sequence ID" value="MCQ3830025.1"/>
    <property type="molecule type" value="Genomic_DNA"/>
</dbReference>
<dbReference type="Pfam" id="PF00196">
    <property type="entry name" value="GerE"/>
    <property type="match status" value="1"/>
</dbReference>
<dbReference type="RefSeq" id="WP_255875023.1">
    <property type="nucleotide sequence ID" value="NZ_JACASI010000031.1"/>
</dbReference>
<protein>
    <recommendedName>
        <fullName evidence="4">HTH luxR-type domain-containing protein</fullName>
    </recommendedName>
</protein>
<dbReference type="InterPro" id="IPR000792">
    <property type="entry name" value="Tscrpt_reg_LuxR_C"/>
</dbReference>
<evidence type="ECO:0000313" key="5">
    <source>
        <dbReference type="EMBL" id="MCQ3830025.1"/>
    </source>
</evidence>
<evidence type="ECO:0000256" key="1">
    <source>
        <dbReference type="ARBA" id="ARBA00023015"/>
    </source>
</evidence>
<dbReference type="PANTHER" id="PTHR44688:SF16">
    <property type="entry name" value="DNA-BINDING TRANSCRIPTIONAL ACTIVATOR DEVR_DOSR"/>
    <property type="match status" value="1"/>
</dbReference>
<feature type="domain" description="HTH luxR-type" evidence="4">
    <location>
        <begin position="199"/>
        <end position="264"/>
    </location>
</feature>
<dbReference type="PROSITE" id="PS50043">
    <property type="entry name" value="HTH_LUXR_2"/>
    <property type="match status" value="1"/>
</dbReference>
<dbReference type="SMART" id="SM00421">
    <property type="entry name" value="HTH_LUXR"/>
    <property type="match status" value="1"/>
</dbReference>
<dbReference type="PANTHER" id="PTHR44688">
    <property type="entry name" value="DNA-BINDING TRANSCRIPTIONAL ACTIVATOR DEVR_DOSR"/>
    <property type="match status" value="1"/>
</dbReference>
<dbReference type="CDD" id="cd06170">
    <property type="entry name" value="LuxR_C_like"/>
    <property type="match status" value="1"/>
</dbReference>
<dbReference type="InterPro" id="IPR016032">
    <property type="entry name" value="Sig_transdc_resp-reg_C-effctor"/>
</dbReference>
<organism evidence="5 6">
    <name type="scientific">Microbulbifer elongatus</name>
    <dbReference type="NCBI Taxonomy" id="86173"/>
    <lineage>
        <taxon>Bacteria</taxon>
        <taxon>Pseudomonadati</taxon>
        <taxon>Pseudomonadota</taxon>
        <taxon>Gammaproteobacteria</taxon>
        <taxon>Cellvibrionales</taxon>
        <taxon>Microbulbiferaceae</taxon>
        <taxon>Microbulbifer</taxon>
    </lineage>
</organism>
<dbReference type="Proteomes" id="UP001205566">
    <property type="component" value="Unassembled WGS sequence"/>
</dbReference>
<dbReference type="SUPFAM" id="SSF46894">
    <property type="entry name" value="C-terminal effector domain of the bipartite response regulators"/>
    <property type="match status" value="1"/>
</dbReference>
<keyword evidence="6" id="KW-1185">Reference proteome</keyword>
<evidence type="ECO:0000256" key="3">
    <source>
        <dbReference type="ARBA" id="ARBA00023163"/>
    </source>
</evidence>
<sequence>MPPHVSPENHAHRIWDHLAGLPAARLASDGLQFLLESISQTISADHGYWLSAVCLEHLNPERDYMLGWRPGPVYFYRELPSDRQLHKHYTREVTAGKYEVDESTLNHIRQAGQFRGTLMRDHVSAAFYDTAHYHEFYRDKRVADTLFVVAPSGGDAESYYCFNRMDGQPPFTMADLLLAMEVLRPLGWFHRKLLLAHGLLVAENPLTPSEKKVLHWLLTDLTEKEISSRLDLKPDTTHKHVMNIYRKFNVTSRAALMALWLGHNG</sequence>
<evidence type="ECO:0000313" key="6">
    <source>
        <dbReference type="Proteomes" id="UP001205566"/>
    </source>
</evidence>
<keyword evidence="1" id="KW-0805">Transcription regulation</keyword>